<protein>
    <submittedName>
        <fullName evidence="2">Uncharacterized protein</fullName>
    </submittedName>
</protein>
<organism evidence="2 3">
    <name type="scientific">Naegleria lovaniensis</name>
    <name type="common">Amoeba</name>
    <dbReference type="NCBI Taxonomy" id="51637"/>
    <lineage>
        <taxon>Eukaryota</taxon>
        <taxon>Discoba</taxon>
        <taxon>Heterolobosea</taxon>
        <taxon>Tetramitia</taxon>
        <taxon>Eutetramitia</taxon>
        <taxon>Vahlkampfiidae</taxon>
        <taxon>Naegleria</taxon>
    </lineage>
</organism>
<dbReference type="GeneID" id="68105897"/>
<proteinExistence type="predicted"/>
<evidence type="ECO:0000313" key="2">
    <source>
        <dbReference type="EMBL" id="KAG2391959.1"/>
    </source>
</evidence>
<evidence type="ECO:0000313" key="3">
    <source>
        <dbReference type="Proteomes" id="UP000816034"/>
    </source>
</evidence>
<feature type="region of interest" description="Disordered" evidence="1">
    <location>
        <begin position="240"/>
        <end position="261"/>
    </location>
</feature>
<keyword evidence="3" id="KW-1185">Reference proteome</keyword>
<accession>A0AA88KQN6</accession>
<sequence>MELVIATVMENGLLVFMNNCCSECHHHSDHYHHSSEYYYFKLLMKEKRDEFMKLLDDLENFGSSSMLLTKRKQNSSLIVDHHDARIDNSDFYELFTIEINDTKSHIDDELINSMTSISLEDYKPNEHVRKNSISVVNMKITLKKEWTDEKVGILARDILKPVKVYGIDTLSIRDFAEFRESSIKFLINFQTNHFLSNHTLFLDFQNSTSSLKSVRGSKKSIYFSPEKSLNVVSCGEASPVSPSSTEVKSSSAQTNSSKSSHGYVDISIDCLNIIIEIKHIHLGYVSFSRHGFIGIGNELLSERVSFQKRESKEPLGDLLDIIDETPADVMWEEWSVARLASVYNQQRNTFPTESFKFSKQSTPQTYYFEPIETIIREAQEQALKYQPSNNELNRILLVSIGRRLFYQVVTRKTDWNKLIEIK</sequence>
<comment type="caution">
    <text evidence="2">The sequence shown here is derived from an EMBL/GenBank/DDBJ whole genome shotgun (WGS) entry which is preliminary data.</text>
</comment>
<evidence type="ECO:0000256" key="1">
    <source>
        <dbReference type="SAM" id="MobiDB-lite"/>
    </source>
</evidence>
<feature type="compositionally biased region" description="Low complexity" evidence="1">
    <location>
        <begin position="240"/>
        <end position="260"/>
    </location>
</feature>
<name>A0AA88KQN6_NAELO</name>
<dbReference type="EMBL" id="PYSW02000006">
    <property type="protein sequence ID" value="KAG2391959.1"/>
    <property type="molecule type" value="Genomic_DNA"/>
</dbReference>
<dbReference type="AlphaFoldDB" id="A0AA88KQN6"/>
<dbReference type="Proteomes" id="UP000816034">
    <property type="component" value="Unassembled WGS sequence"/>
</dbReference>
<reference evidence="2 3" key="1">
    <citation type="journal article" date="2018" name="BMC Genomics">
        <title>The genome of Naegleria lovaniensis, the basis for a comparative approach to unravel pathogenicity factors of the human pathogenic amoeba N. fowleri.</title>
        <authorList>
            <person name="Liechti N."/>
            <person name="Schurch N."/>
            <person name="Bruggmann R."/>
            <person name="Wittwer M."/>
        </authorList>
    </citation>
    <scope>NUCLEOTIDE SEQUENCE [LARGE SCALE GENOMIC DNA]</scope>
    <source>
        <strain evidence="2 3">ATCC 30569</strain>
    </source>
</reference>
<gene>
    <name evidence="2" type="ORF">C9374_013444</name>
</gene>
<dbReference type="RefSeq" id="XP_044553853.1">
    <property type="nucleotide sequence ID" value="XM_044689321.1"/>
</dbReference>